<evidence type="ECO:0000313" key="2">
    <source>
        <dbReference type="Proteomes" id="UP000307507"/>
    </source>
</evidence>
<evidence type="ECO:0000313" key="1">
    <source>
        <dbReference type="EMBL" id="THF49892.1"/>
    </source>
</evidence>
<keyword evidence="2" id="KW-1185">Reference proteome</keyword>
<dbReference type="AlphaFoldDB" id="A0A4S3ZW09"/>
<dbReference type="Proteomes" id="UP000307507">
    <property type="component" value="Unassembled WGS sequence"/>
</dbReference>
<proteinExistence type="predicted"/>
<organism evidence="1 2">
    <name type="scientific">Flavobacterium supellecticarium</name>
    <dbReference type="NCBI Taxonomy" id="2565924"/>
    <lineage>
        <taxon>Bacteria</taxon>
        <taxon>Pseudomonadati</taxon>
        <taxon>Bacteroidota</taxon>
        <taxon>Flavobacteriia</taxon>
        <taxon>Flavobacteriales</taxon>
        <taxon>Flavobacteriaceae</taxon>
        <taxon>Flavobacterium</taxon>
    </lineage>
</organism>
<protein>
    <submittedName>
        <fullName evidence="1">Uncharacterized protein</fullName>
    </submittedName>
</protein>
<dbReference type="RefSeq" id="WP_136403299.1">
    <property type="nucleotide sequence ID" value="NZ_SSNZ01000004.1"/>
</dbReference>
<name>A0A4S3ZW09_9FLAO</name>
<reference evidence="1 2" key="1">
    <citation type="submission" date="2019-04" db="EMBL/GenBank/DDBJ databases">
        <title>Flavobacterium sp. nov. isolated from construction timber.</title>
        <authorList>
            <person name="Lin S.-Y."/>
            <person name="Chang C.-T."/>
            <person name="Young C.-C."/>
        </authorList>
    </citation>
    <scope>NUCLEOTIDE SEQUENCE [LARGE SCALE GENOMIC DNA]</scope>
    <source>
        <strain evidence="1 2">CC-CTC003</strain>
    </source>
</reference>
<comment type="caution">
    <text evidence="1">The sequence shown here is derived from an EMBL/GenBank/DDBJ whole genome shotgun (WGS) entry which is preliminary data.</text>
</comment>
<dbReference type="EMBL" id="SSNZ01000004">
    <property type="protein sequence ID" value="THF49892.1"/>
    <property type="molecule type" value="Genomic_DNA"/>
</dbReference>
<dbReference type="OrthoDB" id="623514at2"/>
<sequence>MLLDYEYDAIKERWDGICILEKNTKKGLFVLNSIYKPIKPKYKEIKILNAIPVNKHWQFGLFEVTTEAGKKGLLGENGVEYFKN</sequence>
<gene>
    <name evidence="1" type="ORF">E6C50_11100</name>
</gene>
<accession>A0A4S3ZW09</accession>